<dbReference type="GO" id="GO:0046872">
    <property type="term" value="F:metal ion binding"/>
    <property type="evidence" value="ECO:0007669"/>
    <property type="project" value="UniProtKB-KW"/>
</dbReference>
<feature type="domain" description="Hemerythrin-like" evidence="4">
    <location>
        <begin position="16"/>
        <end position="126"/>
    </location>
</feature>
<sequence length="133" mass="16098">MAYLSWHDRYLLGHPALDAQHRKLFELVSHFDDVVQMDMPEELGRILDDLLLCAIEHFRYEEELMEQARHPGRLEHRRMHQELIQQLKEMTARMKEGGYLSMKSFVRFLVDWLTNHIMREDVELRPYFGTKLE</sequence>
<evidence type="ECO:0000256" key="3">
    <source>
        <dbReference type="ARBA" id="ARBA00023004"/>
    </source>
</evidence>
<keyword evidence="2" id="KW-0479">Metal-binding</keyword>
<dbReference type="PANTHER" id="PTHR37164">
    <property type="entry name" value="BACTERIOHEMERYTHRIN"/>
    <property type="match status" value="1"/>
</dbReference>
<evidence type="ECO:0000259" key="4">
    <source>
        <dbReference type="Pfam" id="PF01814"/>
    </source>
</evidence>
<proteinExistence type="inferred from homology"/>
<dbReference type="Pfam" id="PF01814">
    <property type="entry name" value="Hemerythrin"/>
    <property type="match status" value="1"/>
</dbReference>
<dbReference type="InterPro" id="IPR012827">
    <property type="entry name" value="Hemerythrin_metal-bd"/>
</dbReference>
<comment type="caution">
    <text evidence="5">The sequence shown here is derived from an EMBL/GenBank/DDBJ whole genome shotgun (WGS) entry which is preliminary data.</text>
</comment>
<protein>
    <submittedName>
        <fullName evidence="5">Hemerythrin family protein</fullName>
    </submittedName>
</protein>
<reference evidence="5" key="1">
    <citation type="submission" date="2020-10" db="EMBL/GenBank/DDBJ databases">
        <title>Connecting structure to function with the recovery of over 1000 high-quality activated sludge metagenome-assembled genomes encoding full-length rRNA genes using long-read sequencing.</title>
        <authorList>
            <person name="Singleton C.M."/>
            <person name="Petriglieri F."/>
            <person name="Kristensen J.M."/>
            <person name="Kirkegaard R.H."/>
            <person name="Michaelsen T.Y."/>
            <person name="Andersen M.H."/>
            <person name="Karst S.M."/>
            <person name="Dueholm M.S."/>
            <person name="Nielsen P.H."/>
            <person name="Albertsen M."/>
        </authorList>
    </citation>
    <scope>NUCLEOTIDE SEQUENCE</scope>
    <source>
        <strain evidence="5">Skiv_18-Q3-R9-52_MAXAC.067</strain>
    </source>
</reference>
<dbReference type="Proteomes" id="UP000886657">
    <property type="component" value="Unassembled WGS sequence"/>
</dbReference>
<dbReference type="CDD" id="cd12107">
    <property type="entry name" value="Hemerythrin"/>
    <property type="match status" value="1"/>
</dbReference>
<evidence type="ECO:0000256" key="1">
    <source>
        <dbReference type="ARBA" id="ARBA00010587"/>
    </source>
</evidence>
<dbReference type="Gene3D" id="1.20.120.50">
    <property type="entry name" value="Hemerythrin-like"/>
    <property type="match status" value="1"/>
</dbReference>
<keyword evidence="3" id="KW-0408">Iron</keyword>
<dbReference type="InterPro" id="IPR012312">
    <property type="entry name" value="Hemerythrin-like"/>
</dbReference>
<evidence type="ECO:0000313" key="6">
    <source>
        <dbReference type="Proteomes" id="UP000886657"/>
    </source>
</evidence>
<evidence type="ECO:0000313" key="5">
    <source>
        <dbReference type="EMBL" id="MBK9796255.1"/>
    </source>
</evidence>
<organism evidence="5 6">
    <name type="scientific">Candidatus Geothrix skivensis</name>
    <dbReference type="NCBI Taxonomy" id="2954439"/>
    <lineage>
        <taxon>Bacteria</taxon>
        <taxon>Pseudomonadati</taxon>
        <taxon>Acidobacteriota</taxon>
        <taxon>Holophagae</taxon>
        <taxon>Holophagales</taxon>
        <taxon>Holophagaceae</taxon>
        <taxon>Geothrix</taxon>
    </lineage>
</organism>
<dbReference type="NCBIfam" id="NF033749">
    <property type="entry name" value="bact_hemeryth"/>
    <property type="match status" value="1"/>
</dbReference>
<comment type="similarity">
    <text evidence="1">Belongs to the hemerythrin family.</text>
</comment>
<evidence type="ECO:0000256" key="2">
    <source>
        <dbReference type="ARBA" id="ARBA00022723"/>
    </source>
</evidence>
<dbReference type="InterPro" id="IPR035938">
    <property type="entry name" value="Hemerythrin-like_sf"/>
</dbReference>
<name>A0A9D7SF66_9BACT</name>
<dbReference type="AlphaFoldDB" id="A0A9D7SF66"/>
<dbReference type="SUPFAM" id="SSF47188">
    <property type="entry name" value="Hemerythrin-like"/>
    <property type="match status" value="1"/>
</dbReference>
<dbReference type="EMBL" id="JADKIO010000005">
    <property type="protein sequence ID" value="MBK9796255.1"/>
    <property type="molecule type" value="Genomic_DNA"/>
</dbReference>
<accession>A0A9D7SF66</accession>
<dbReference type="NCBIfam" id="TIGR02481">
    <property type="entry name" value="hemeryth_dom"/>
    <property type="match status" value="1"/>
</dbReference>
<dbReference type="InterPro" id="IPR050669">
    <property type="entry name" value="Hemerythrin"/>
</dbReference>
<dbReference type="PANTHER" id="PTHR37164:SF1">
    <property type="entry name" value="BACTERIOHEMERYTHRIN"/>
    <property type="match status" value="1"/>
</dbReference>
<gene>
    <name evidence="5" type="ORF">IPP58_07125</name>
</gene>